<organism evidence="1 2">
    <name type="scientific">Anaerotruncus colihominis DSM 17241</name>
    <dbReference type="NCBI Taxonomy" id="445972"/>
    <lineage>
        <taxon>Bacteria</taxon>
        <taxon>Bacillati</taxon>
        <taxon>Bacillota</taxon>
        <taxon>Clostridia</taxon>
        <taxon>Eubacteriales</taxon>
        <taxon>Oscillospiraceae</taxon>
        <taxon>Anaerotruncus</taxon>
    </lineage>
</organism>
<name>B0PER2_9FIRM</name>
<proteinExistence type="predicted"/>
<evidence type="ECO:0000313" key="1">
    <source>
        <dbReference type="EMBL" id="EDS09845.1"/>
    </source>
</evidence>
<gene>
    <name evidence="1" type="ORF">ANACOL_03290</name>
</gene>
<dbReference type="Proteomes" id="UP000003803">
    <property type="component" value="Unassembled WGS sequence"/>
</dbReference>
<comment type="caution">
    <text evidence="1">The sequence shown here is derived from an EMBL/GenBank/DDBJ whole genome shotgun (WGS) entry which is preliminary data.</text>
</comment>
<keyword evidence="2" id="KW-1185">Reference proteome</keyword>
<evidence type="ECO:0000313" key="2">
    <source>
        <dbReference type="Proteomes" id="UP000003803"/>
    </source>
</evidence>
<reference evidence="1" key="1">
    <citation type="submission" date="2007-11" db="EMBL/GenBank/DDBJ databases">
        <authorList>
            <person name="Fulton L."/>
            <person name="Clifton S."/>
            <person name="Fulton B."/>
            <person name="Xu J."/>
            <person name="Minx P."/>
            <person name="Pepin K.H."/>
            <person name="Johnson M."/>
            <person name="Thiruvilangam P."/>
            <person name="Bhonagiri V."/>
            <person name="Nash W.E."/>
            <person name="Mardis E.R."/>
            <person name="Wilson R.K."/>
        </authorList>
    </citation>
    <scope>NUCLEOTIDE SEQUENCE [LARGE SCALE GENOMIC DNA]</scope>
    <source>
        <strain evidence="1">DSM 17241</strain>
    </source>
</reference>
<sequence length="42" mass="4963">MIRRLSFNTNKNSIFVGIIRHLFCNVNPDFRNFSSYIESIPT</sequence>
<dbReference type="EMBL" id="ABGD02000025">
    <property type="protein sequence ID" value="EDS09845.1"/>
    <property type="molecule type" value="Genomic_DNA"/>
</dbReference>
<reference evidence="1" key="2">
    <citation type="submission" date="2013-09" db="EMBL/GenBank/DDBJ databases">
        <title>Draft genome sequence of Anaerotruncus colihominis(DSM 17241).</title>
        <authorList>
            <person name="Sudarsanam P."/>
            <person name="Ley R."/>
            <person name="Guruge J."/>
            <person name="Turnbaugh P.J."/>
            <person name="Mahowald M."/>
            <person name="Liep D."/>
            <person name="Gordon J."/>
        </authorList>
    </citation>
    <scope>NUCLEOTIDE SEQUENCE</scope>
    <source>
        <strain evidence="1">DSM 17241</strain>
    </source>
</reference>
<protein>
    <submittedName>
        <fullName evidence="1">Uncharacterized protein</fullName>
    </submittedName>
</protein>
<accession>B0PER2</accession>
<dbReference type="AlphaFoldDB" id="B0PER2"/>
<dbReference type="HOGENOM" id="CLU_3246351_0_0_9"/>